<evidence type="ECO:0000313" key="3">
    <source>
        <dbReference type="Proteomes" id="UP000722485"/>
    </source>
</evidence>
<comment type="caution">
    <text evidence="2">The sequence shown here is derived from an EMBL/GenBank/DDBJ whole genome shotgun (WGS) entry which is preliminary data.</text>
</comment>
<dbReference type="Proteomes" id="UP000722485">
    <property type="component" value="Unassembled WGS sequence"/>
</dbReference>
<evidence type="ECO:0000256" key="1">
    <source>
        <dbReference type="SAM" id="MobiDB-lite"/>
    </source>
</evidence>
<dbReference type="AlphaFoldDB" id="A0A9P5LBE7"/>
<gene>
    <name evidence="2" type="ORF">G7Z17_g2720</name>
</gene>
<proteinExistence type="predicted"/>
<name>A0A9P5LBE7_9HYPO</name>
<reference evidence="2" key="1">
    <citation type="submission" date="2020-03" db="EMBL/GenBank/DDBJ databases">
        <title>Draft Genome Sequence of Cylindrodendrum hubeiense.</title>
        <authorList>
            <person name="Buettner E."/>
            <person name="Kellner H."/>
        </authorList>
    </citation>
    <scope>NUCLEOTIDE SEQUENCE</scope>
    <source>
        <strain evidence="2">IHI 201604</strain>
    </source>
</reference>
<accession>A0A9P5LBE7</accession>
<keyword evidence="3" id="KW-1185">Reference proteome</keyword>
<feature type="compositionally biased region" description="Low complexity" evidence="1">
    <location>
        <begin position="10"/>
        <end position="38"/>
    </location>
</feature>
<organism evidence="2 3">
    <name type="scientific">Cylindrodendrum hubeiense</name>
    <dbReference type="NCBI Taxonomy" id="595255"/>
    <lineage>
        <taxon>Eukaryota</taxon>
        <taxon>Fungi</taxon>
        <taxon>Dikarya</taxon>
        <taxon>Ascomycota</taxon>
        <taxon>Pezizomycotina</taxon>
        <taxon>Sordariomycetes</taxon>
        <taxon>Hypocreomycetidae</taxon>
        <taxon>Hypocreales</taxon>
        <taxon>Nectriaceae</taxon>
        <taxon>Cylindrodendrum</taxon>
    </lineage>
</organism>
<evidence type="ECO:0000313" key="2">
    <source>
        <dbReference type="EMBL" id="KAF7554715.1"/>
    </source>
</evidence>
<feature type="region of interest" description="Disordered" evidence="1">
    <location>
        <begin position="1"/>
        <end position="45"/>
    </location>
</feature>
<protein>
    <submittedName>
        <fullName evidence="2">Uncharacterized protein</fullName>
    </submittedName>
</protein>
<sequence length="331" mass="36902">MPVEPKPRALRAAAQAAAPKSTRSSQALSSKKSSQSSAEAEERKNHNILVAEKKRKWSQQYYQGRSILELQDLGCGRCLLVSREIQFGSPFSGRGLFEVMSGMGSPQIGSIRICKGMGFGRFYRDVFMVPMQHVEQVIVIPDTVDDLALGTDAMFLVVIIPTAAAGTSALTQKYPQMINFKWPNRSADEALEQTVVNKSDEEMETYLSVLKTAIDDTLAPFDKEVIVYTDEGQAVSQPPLFRCIAELEPVSGTFITEKAKEAFNEEGTKSKTIRFADMQDFSPLQDMIEKYSEAHGIKLMKLEQTYYDYAEGQMMTGFMPMMGALAYHGRH</sequence>
<dbReference type="OrthoDB" id="5404489at2759"/>
<dbReference type="EMBL" id="JAANBB010000029">
    <property type="protein sequence ID" value="KAF7554715.1"/>
    <property type="molecule type" value="Genomic_DNA"/>
</dbReference>